<dbReference type="Proteomes" id="UP000464378">
    <property type="component" value="Chromosome"/>
</dbReference>
<proteinExistence type="inferred from homology"/>
<dbReference type="Gene3D" id="1.10.10.10">
    <property type="entry name" value="Winged helix-like DNA-binding domain superfamily/Winged helix DNA-binding domain"/>
    <property type="match status" value="1"/>
</dbReference>
<dbReference type="CDD" id="cd06171">
    <property type="entry name" value="Sigma70_r4"/>
    <property type="match status" value="1"/>
</dbReference>
<keyword evidence="5" id="KW-0804">Transcription</keyword>
<feature type="domain" description="RNA polymerase sigma factor 70 region 4 type 2" evidence="7">
    <location>
        <begin position="119"/>
        <end position="168"/>
    </location>
</feature>
<dbReference type="InterPro" id="IPR039425">
    <property type="entry name" value="RNA_pol_sigma-70-like"/>
</dbReference>
<evidence type="ECO:0000259" key="6">
    <source>
        <dbReference type="Pfam" id="PF04542"/>
    </source>
</evidence>
<evidence type="ECO:0000313" key="8">
    <source>
        <dbReference type="EMBL" id="VIP02506.1"/>
    </source>
</evidence>
<dbReference type="EMBL" id="LR586016">
    <property type="protein sequence ID" value="VIP02506.1"/>
    <property type="molecule type" value="Genomic_DNA"/>
</dbReference>
<sequence>MPGAPDPNPLDAWVLATSARALGYARSLLGGNWHQAEDIVQDCYCRVLRHADEYNLPQDGMKILLRAITNACINARTRRRPWLSLFRQQDDDQTAIEPADPRPEPVEQRLMQQELVEQIAAGMALLPPIQRAALQLKADGHSQAEIAEILDVSAGNVGVLIHRARKTLGDFLAPYLDPEVSS</sequence>
<dbReference type="InterPro" id="IPR013249">
    <property type="entry name" value="RNA_pol_sigma70_r4_t2"/>
</dbReference>
<name>A0A6C2YM47_9BACT</name>
<evidence type="ECO:0000259" key="7">
    <source>
        <dbReference type="Pfam" id="PF08281"/>
    </source>
</evidence>
<keyword evidence="4" id="KW-0238">DNA-binding</keyword>
<comment type="similarity">
    <text evidence="1">Belongs to the sigma-70 factor family. ECF subfamily.</text>
</comment>
<dbReference type="PANTHER" id="PTHR43133">
    <property type="entry name" value="RNA POLYMERASE ECF-TYPE SIGMA FACTO"/>
    <property type="match status" value="1"/>
</dbReference>
<dbReference type="KEGG" id="tim:GMBLW1_14540"/>
<dbReference type="InParanoid" id="A0A6C2YM47"/>
<feature type="domain" description="RNA polymerase sigma-70 region 2" evidence="6">
    <location>
        <begin position="20"/>
        <end position="80"/>
    </location>
</feature>
<dbReference type="GO" id="GO:0006352">
    <property type="term" value="P:DNA-templated transcription initiation"/>
    <property type="evidence" value="ECO:0007669"/>
    <property type="project" value="InterPro"/>
</dbReference>
<dbReference type="SUPFAM" id="SSF88659">
    <property type="entry name" value="Sigma3 and sigma4 domains of RNA polymerase sigma factors"/>
    <property type="match status" value="1"/>
</dbReference>
<dbReference type="GO" id="GO:0016987">
    <property type="term" value="F:sigma factor activity"/>
    <property type="evidence" value="ECO:0007669"/>
    <property type="project" value="UniProtKB-KW"/>
</dbReference>
<dbReference type="AlphaFoldDB" id="A0A6C2YM47"/>
<evidence type="ECO:0000256" key="3">
    <source>
        <dbReference type="ARBA" id="ARBA00023082"/>
    </source>
</evidence>
<evidence type="ECO:0000256" key="4">
    <source>
        <dbReference type="ARBA" id="ARBA00023125"/>
    </source>
</evidence>
<accession>A0A6C2YM47</accession>
<evidence type="ECO:0008006" key="10">
    <source>
        <dbReference type="Google" id="ProtNLM"/>
    </source>
</evidence>
<dbReference type="Pfam" id="PF04542">
    <property type="entry name" value="Sigma70_r2"/>
    <property type="match status" value="1"/>
</dbReference>
<dbReference type="RefSeq" id="WP_162657676.1">
    <property type="nucleotide sequence ID" value="NZ_LR593887.1"/>
</dbReference>
<reference evidence="8" key="1">
    <citation type="submission" date="2019-04" db="EMBL/GenBank/DDBJ databases">
        <authorList>
            <consortium name="Science for Life Laboratories"/>
        </authorList>
    </citation>
    <scope>NUCLEOTIDE SEQUENCE</scope>
    <source>
        <strain evidence="8">MBLW1</strain>
    </source>
</reference>
<dbReference type="Pfam" id="PF08281">
    <property type="entry name" value="Sigma70_r4_2"/>
    <property type="match status" value="1"/>
</dbReference>
<dbReference type="EMBL" id="LR593887">
    <property type="protein sequence ID" value="VTS01606.1"/>
    <property type="molecule type" value="Genomic_DNA"/>
</dbReference>
<gene>
    <name evidence="8" type="ORF">GMBLW1_14540</name>
</gene>
<dbReference type="InterPro" id="IPR014284">
    <property type="entry name" value="RNA_pol_sigma-70_dom"/>
</dbReference>
<dbReference type="NCBIfam" id="TIGR02937">
    <property type="entry name" value="sigma70-ECF"/>
    <property type="match status" value="1"/>
</dbReference>
<dbReference type="PANTHER" id="PTHR43133:SF8">
    <property type="entry name" value="RNA POLYMERASE SIGMA FACTOR HI_1459-RELATED"/>
    <property type="match status" value="1"/>
</dbReference>
<dbReference type="GO" id="GO:0003677">
    <property type="term" value="F:DNA binding"/>
    <property type="evidence" value="ECO:0007669"/>
    <property type="project" value="UniProtKB-KW"/>
</dbReference>
<evidence type="ECO:0000256" key="1">
    <source>
        <dbReference type="ARBA" id="ARBA00010641"/>
    </source>
</evidence>
<evidence type="ECO:0000256" key="2">
    <source>
        <dbReference type="ARBA" id="ARBA00023015"/>
    </source>
</evidence>
<evidence type="ECO:0000313" key="9">
    <source>
        <dbReference type="Proteomes" id="UP000464378"/>
    </source>
</evidence>
<dbReference type="Gene3D" id="1.10.1740.10">
    <property type="match status" value="1"/>
</dbReference>
<dbReference type="InterPro" id="IPR013324">
    <property type="entry name" value="RNA_pol_sigma_r3/r4-like"/>
</dbReference>
<dbReference type="InterPro" id="IPR013325">
    <property type="entry name" value="RNA_pol_sigma_r2"/>
</dbReference>
<dbReference type="InterPro" id="IPR036388">
    <property type="entry name" value="WH-like_DNA-bd_sf"/>
</dbReference>
<protein>
    <recommendedName>
        <fullName evidence="10">RNA polymerase sigma factor 70 region 4 type 2 domain-containing protein</fullName>
    </recommendedName>
</protein>
<keyword evidence="2" id="KW-0805">Transcription regulation</keyword>
<evidence type="ECO:0000256" key="5">
    <source>
        <dbReference type="ARBA" id="ARBA00023163"/>
    </source>
</evidence>
<dbReference type="InterPro" id="IPR007627">
    <property type="entry name" value="RNA_pol_sigma70_r2"/>
</dbReference>
<dbReference type="SUPFAM" id="SSF88946">
    <property type="entry name" value="Sigma2 domain of RNA polymerase sigma factors"/>
    <property type="match status" value="1"/>
</dbReference>
<keyword evidence="3" id="KW-0731">Sigma factor</keyword>
<keyword evidence="9" id="KW-1185">Reference proteome</keyword>
<organism evidence="8">
    <name type="scientific">Tuwongella immobilis</name>
    <dbReference type="NCBI Taxonomy" id="692036"/>
    <lineage>
        <taxon>Bacteria</taxon>
        <taxon>Pseudomonadati</taxon>
        <taxon>Planctomycetota</taxon>
        <taxon>Planctomycetia</taxon>
        <taxon>Gemmatales</taxon>
        <taxon>Gemmataceae</taxon>
        <taxon>Tuwongella</taxon>
    </lineage>
</organism>